<dbReference type="Gene3D" id="3.30.1520.10">
    <property type="entry name" value="Phox-like domain"/>
    <property type="match status" value="1"/>
</dbReference>
<feature type="domain" description="PX" evidence="3">
    <location>
        <begin position="15"/>
        <end position="143"/>
    </location>
</feature>
<dbReference type="OrthoDB" id="73902at2759"/>
<dbReference type="STRING" id="1156394.T0QMM1"/>
<dbReference type="Gene3D" id="3.30.40.10">
    <property type="entry name" value="Zinc/RING finger domain, C3HC4 (zinc finger)"/>
    <property type="match status" value="1"/>
</dbReference>
<evidence type="ECO:0008006" key="6">
    <source>
        <dbReference type="Google" id="ProtNLM"/>
    </source>
</evidence>
<dbReference type="SUPFAM" id="SSF57850">
    <property type="entry name" value="RING/U-box"/>
    <property type="match status" value="1"/>
</dbReference>
<sequence length="203" mass="22332">MKSTTPDLGPRVHSLGATLVLTCTKGNVAGSDAFMSYRLVVVDPRTKVWWILNRRYSHFFALRQRLKEIATTGHAALKSVVAAAFPRRRFVFAVDNKSVVDERLRGLPAFTAELARWLPAAESSGAYGPSYLVATFLQLPYRWSAAPAKVPHECAICLDPLGADASLSTACGHTFHETCLVRWFKNETTCPLCRSIALHGSVL</sequence>
<dbReference type="Pfam" id="PF00787">
    <property type="entry name" value="PX"/>
    <property type="match status" value="1"/>
</dbReference>
<evidence type="ECO:0000313" key="5">
    <source>
        <dbReference type="Proteomes" id="UP000030762"/>
    </source>
</evidence>
<dbReference type="PROSITE" id="PS50089">
    <property type="entry name" value="ZF_RING_2"/>
    <property type="match status" value="1"/>
</dbReference>
<dbReference type="Proteomes" id="UP000030762">
    <property type="component" value="Unassembled WGS sequence"/>
</dbReference>
<dbReference type="GO" id="GO:0008270">
    <property type="term" value="F:zinc ion binding"/>
    <property type="evidence" value="ECO:0007669"/>
    <property type="project" value="UniProtKB-KW"/>
</dbReference>
<keyword evidence="5" id="KW-1185">Reference proteome</keyword>
<evidence type="ECO:0000313" key="4">
    <source>
        <dbReference type="EMBL" id="EQC35060.1"/>
    </source>
</evidence>
<dbReference type="SMART" id="SM00184">
    <property type="entry name" value="RING"/>
    <property type="match status" value="1"/>
</dbReference>
<feature type="domain" description="RING-type" evidence="2">
    <location>
        <begin position="154"/>
        <end position="194"/>
    </location>
</feature>
<dbReference type="PROSITE" id="PS50195">
    <property type="entry name" value="PX"/>
    <property type="match status" value="1"/>
</dbReference>
<dbReference type="CDD" id="cd06093">
    <property type="entry name" value="PX_domain"/>
    <property type="match status" value="1"/>
</dbReference>
<dbReference type="RefSeq" id="XP_008611344.1">
    <property type="nucleotide sequence ID" value="XM_008613122.1"/>
</dbReference>
<keyword evidence="1" id="KW-0479">Metal-binding</keyword>
<evidence type="ECO:0000259" key="2">
    <source>
        <dbReference type="PROSITE" id="PS50089"/>
    </source>
</evidence>
<dbReference type="InterPro" id="IPR001841">
    <property type="entry name" value="Znf_RING"/>
</dbReference>
<dbReference type="AlphaFoldDB" id="T0QMM1"/>
<dbReference type="eggNOG" id="KOG0800">
    <property type="taxonomic scope" value="Eukaryota"/>
</dbReference>
<organism evidence="4 5">
    <name type="scientific">Saprolegnia diclina (strain VS20)</name>
    <dbReference type="NCBI Taxonomy" id="1156394"/>
    <lineage>
        <taxon>Eukaryota</taxon>
        <taxon>Sar</taxon>
        <taxon>Stramenopiles</taxon>
        <taxon>Oomycota</taxon>
        <taxon>Saprolegniomycetes</taxon>
        <taxon>Saprolegniales</taxon>
        <taxon>Saprolegniaceae</taxon>
        <taxon>Saprolegnia</taxon>
    </lineage>
</organism>
<dbReference type="PANTHER" id="PTHR22765">
    <property type="entry name" value="RING FINGER AND PROTEASE ASSOCIATED DOMAIN-CONTAINING"/>
    <property type="match status" value="1"/>
</dbReference>
<dbReference type="InterPro" id="IPR001683">
    <property type="entry name" value="PX_dom"/>
</dbReference>
<dbReference type="GeneID" id="19948025"/>
<dbReference type="VEuPathDB" id="FungiDB:SDRG_07298"/>
<reference evidence="4 5" key="1">
    <citation type="submission" date="2012-04" db="EMBL/GenBank/DDBJ databases">
        <title>The Genome Sequence of Saprolegnia declina VS20.</title>
        <authorList>
            <consortium name="The Broad Institute Genome Sequencing Platform"/>
            <person name="Russ C."/>
            <person name="Nusbaum C."/>
            <person name="Tyler B."/>
            <person name="van West P."/>
            <person name="Dieguez-Uribeondo J."/>
            <person name="de Bruijn I."/>
            <person name="Tripathy S."/>
            <person name="Jiang R."/>
            <person name="Young S.K."/>
            <person name="Zeng Q."/>
            <person name="Gargeya S."/>
            <person name="Fitzgerald M."/>
            <person name="Haas B."/>
            <person name="Abouelleil A."/>
            <person name="Alvarado L."/>
            <person name="Arachchi H.M."/>
            <person name="Berlin A."/>
            <person name="Chapman S.B."/>
            <person name="Goldberg J."/>
            <person name="Griggs A."/>
            <person name="Gujja S."/>
            <person name="Hansen M."/>
            <person name="Howarth C."/>
            <person name="Imamovic A."/>
            <person name="Larimer J."/>
            <person name="McCowen C."/>
            <person name="Montmayeur A."/>
            <person name="Murphy C."/>
            <person name="Neiman D."/>
            <person name="Pearson M."/>
            <person name="Priest M."/>
            <person name="Roberts A."/>
            <person name="Saif S."/>
            <person name="Shea T."/>
            <person name="Sisk P."/>
            <person name="Sykes S."/>
            <person name="Wortman J."/>
            <person name="Nusbaum C."/>
            <person name="Birren B."/>
        </authorList>
    </citation>
    <scope>NUCLEOTIDE SEQUENCE [LARGE SCALE GENOMIC DNA]</scope>
    <source>
        <strain evidence="4 5">VS20</strain>
    </source>
</reference>
<dbReference type="SUPFAM" id="SSF64268">
    <property type="entry name" value="PX domain"/>
    <property type="match status" value="1"/>
</dbReference>
<dbReference type="GO" id="GO:0035091">
    <property type="term" value="F:phosphatidylinositol binding"/>
    <property type="evidence" value="ECO:0007669"/>
    <property type="project" value="InterPro"/>
</dbReference>
<accession>T0QMM1</accession>
<dbReference type="InterPro" id="IPR036871">
    <property type="entry name" value="PX_dom_sf"/>
</dbReference>
<keyword evidence="1" id="KW-0863">Zinc-finger</keyword>
<dbReference type="InterPro" id="IPR051826">
    <property type="entry name" value="E3_ubiquitin-ligase_domain"/>
</dbReference>
<dbReference type="InParanoid" id="T0QMM1"/>
<dbReference type="EMBL" id="JH767152">
    <property type="protein sequence ID" value="EQC35060.1"/>
    <property type="molecule type" value="Genomic_DNA"/>
</dbReference>
<dbReference type="GO" id="GO:0006511">
    <property type="term" value="P:ubiquitin-dependent protein catabolic process"/>
    <property type="evidence" value="ECO:0007669"/>
    <property type="project" value="TreeGrafter"/>
</dbReference>
<dbReference type="Pfam" id="PF13639">
    <property type="entry name" value="zf-RING_2"/>
    <property type="match status" value="1"/>
</dbReference>
<dbReference type="GO" id="GO:0061630">
    <property type="term" value="F:ubiquitin protein ligase activity"/>
    <property type="evidence" value="ECO:0007669"/>
    <property type="project" value="TreeGrafter"/>
</dbReference>
<proteinExistence type="predicted"/>
<dbReference type="InterPro" id="IPR013083">
    <property type="entry name" value="Znf_RING/FYVE/PHD"/>
</dbReference>
<gene>
    <name evidence="4" type="ORF">SDRG_07298</name>
</gene>
<name>T0QMM1_SAPDV</name>
<evidence type="ECO:0000259" key="3">
    <source>
        <dbReference type="PROSITE" id="PS50195"/>
    </source>
</evidence>
<protein>
    <recommendedName>
        <fullName evidence="6">RING-type domain-containing protein</fullName>
    </recommendedName>
</protein>
<evidence type="ECO:0000256" key="1">
    <source>
        <dbReference type="PROSITE-ProRule" id="PRU00175"/>
    </source>
</evidence>
<keyword evidence="1" id="KW-0862">Zinc</keyword>